<proteinExistence type="predicted"/>
<sequence>MESGDQNLSSEGRAASDTPSHGGNPVDDEVNMGPNPNPIPQPPPVTLEAIQNLISNLKTEMREDMRQMLNTQLGEPHPNPSADDASWRPTNGDSVTEEDSVGTEDKKRCSFKTFLTCKPTEYYGSFEPKVTMRWIRETEQVLEVSKCHEKYKVYYASRMLKDDALVWWNTLYELVGKDVIYKWSWTEFTTHLKNKYCPLRDIEKLEDEFLTLKKGSMTIAEYTKKFSDMLPFVGNIYNTERARINRYAKGLPWEYELEVKRAATMDEAFTAARNVEDVGKRRTIERQVSGDKRKFSGGSSSWNKKRKSVVISSKQGSRKTARECTYPKLSEVECFSCHEKGHYSFNCPKKGGETMVSTAQKKTEPQKVKTRAFQLTREEPKETQDVVSGTLLINQMPAYVLFDSGATSSFVSREFGQKFNVPLEPLDHVCEVKLASGKKVEIKHVYRGCELSIDDHKFSLNLLPIGVKTFDVVIGMDWLGANDAKIACGKKIVSVKIPDGSKVYVYGEKPKRMSSLISAAKVRRCLVKGCFSYVAYVMTEDKAKKTVNDIDVVREYPEVFPDDLPGLPPERQVEFRIDLVPGASPIARAPYRLAPTEIRELMS</sequence>
<name>A0ACB9F1Y0_CICIN</name>
<keyword evidence="2" id="KW-1185">Reference proteome</keyword>
<protein>
    <submittedName>
        <fullName evidence="1">Uncharacterized protein</fullName>
    </submittedName>
</protein>
<organism evidence="1 2">
    <name type="scientific">Cichorium intybus</name>
    <name type="common">Chicory</name>
    <dbReference type="NCBI Taxonomy" id="13427"/>
    <lineage>
        <taxon>Eukaryota</taxon>
        <taxon>Viridiplantae</taxon>
        <taxon>Streptophyta</taxon>
        <taxon>Embryophyta</taxon>
        <taxon>Tracheophyta</taxon>
        <taxon>Spermatophyta</taxon>
        <taxon>Magnoliopsida</taxon>
        <taxon>eudicotyledons</taxon>
        <taxon>Gunneridae</taxon>
        <taxon>Pentapetalae</taxon>
        <taxon>asterids</taxon>
        <taxon>campanulids</taxon>
        <taxon>Asterales</taxon>
        <taxon>Asteraceae</taxon>
        <taxon>Cichorioideae</taxon>
        <taxon>Cichorieae</taxon>
        <taxon>Cichoriinae</taxon>
        <taxon>Cichorium</taxon>
    </lineage>
</organism>
<evidence type="ECO:0000313" key="1">
    <source>
        <dbReference type="EMBL" id="KAI3764893.1"/>
    </source>
</evidence>
<accession>A0ACB9F1Y0</accession>
<dbReference type="EMBL" id="CM042011">
    <property type="protein sequence ID" value="KAI3764893.1"/>
    <property type="molecule type" value="Genomic_DNA"/>
</dbReference>
<gene>
    <name evidence="1" type="ORF">L2E82_14910</name>
</gene>
<reference evidence="1 2" key="2">
    <citation type="journal article" date="2022" name="Mol. Ecol. Resour.">
        <title>The genomes of chicory, endive, great burdock and yacon provide insights into Asteraceae paleo-polyploidization history and plant inulin production.</title>
        <authorList>
            <person name="Fan W."/>
            <person name="Wang S."/>
            <person name="Wang H."/>
            <person name="Wang A."/>
            <person name="Jiang F."/>
            <person name="Liu H."/>
            <person name="Zhao H."/>
            <person name="Xu D."/>
            <person name="Zhang Y."/>
        </authorList>
    </citation>
    <scope>NUCLEOTIDE SEQUENCE [LARGE SCALE GENOMIC DNA]</scope>
    <source>
        <strain evidence="2">cv. Punajuju</strain>
        <tissue evidence="1">Leaves</tissue>
    </source>
</reference>
<comment type="caution">
    <text evidence="1">The sequence shown here is derived from an EMBL/GenBank/DDBJ whole genome shotgun (WGS) entry which is preliminary data.</text>
</comment>
<reference evidence="2" key="1">
    <citation type="journal article" date="2022" name="Mol. Ecol. Resour.">
        <title>The genomes of chicory, endive, great burdock and yacon provide insights into Asteraceae palaeo-polyploidization history and plant inulin production.</title>
        <authorList>
            <person name="Fan W."/>
            <person name="Wang S."/>
            <person name="Wang H."/>
            <person name="Wang A."/>
            <person name="Jiang F."/>
            <person name="Liu H."/>
            <person name="Zhao H."/>
            <person name="Xu D."/>
            <person name="Zhang Y."/>
        </authorList>
    </citation>
    <scope>NUCLEOTIDE SEQUENCE [LARGE SCALE GENOMIC DNA]</scope>
    <source>
        <strain evidence="2">cv. Punajuju</strain>
    </source>
</reference>
<evidence type="ECO:0000313" key="2">
    <source>
        <dbReference type="Proteomes" id="UP001055811"/>
    </source>
</evidence>
<dbReference type="Proteomes" id="UP001055811">
    <property type="component" value="Linkage Group LG03"/>
</dbReference>